<protein>
    <submittedName>
        <fullName evidence="2">Uncharacterized protein</fullName>
    </submittedName>
</protein>
<dbReference type="Proteomes" id="UP000007799">
    <property type="component" value="Unassembled WGS sequence"/>
</dbReference>
<evidence type="ECO:0000313" key="2">
    <source>
        <dbReference type="EMBL" id="EGD80658.1"/>
    </source>
</evidence>
<feature type="compositionally biased region" description="Acidic residues" evidence="1">
    <location>
        <begin position="645"/>
        <end position="661"/>
    </location>
</feature>
<reference evidence="2" key="1">
    <citation type="submission" date="2009-08" db="EMBL/GenBank/DDBJ databases">
        <title>Annotation of Salpingoeca rosetta.</title>
        <authorList>
            <consortium name="The Broad Institute Genome Sequencing Platform"/>
            <person name="Russ C."/>
            <person name="Cuomo C."/>
            <person name="Burger G."/>
            <person name="Gray M.W."/>
            <person name="Holland P.W.H."/>
            <person name="King N."/>
            <person name="Lang F.B.F."/>
            <person name="Roger A.J."/>
            <person name="Ruiz-Trillo I."/>
            <person name="Young S.K."/>
            <person name="Zeng Q."/>
            <person name="Gargeya S."/>
            <person name="Alvarado L."/>
            <person name="Berlin A."/>
            <person name="Chapman S.B."/>
            <person name="Chen Z."/>
            <person name="Freedman E."/>
            <person name="Gellesch M."/>
            <person name="Goldberg J."/>
            <person name="Griggs A."/>
            <person name="Gujja S."/>
            <person name="Heilman E."/>
            <person name="Heiman D."/>
            <person name="Howarth C."/>
            <person name="Mehta T."/>
            <person name="Neiman D."/>
            <person name="Pearson M."/>
            <person name="Roberts A."/>
            <person name="Saif S."/>
            <person name="Shea T."/>
            <person name="Shenoy N."/>
            <person name="Sisk P."/>
            <person name="Stolte C."/>
            <person name="Sykes S."/>
            <person name="White J."/>
            <person name="Yandava C."/>
            <person name="Haas B."/>
            <person name="Nusbaum C."/>
            <person name="Birren B."/>
        </authorList>
    </citation>
    <scope>NUCLEOTIDE SEQUENCE [LARGE SCALE GENOMIC DNA]</scope>
    <source>
        <strain evidence="2">ATCC 50818</strain>
    </source>
</reference>
<feature type="compositionally biased region" description="Low complexity" evidence="1">
    <location>
        <begin position="184"/>
        <end position="211"/>
    </location>
</feature>
<evidence type="ECO:0000313" key="3">
    <source>
        <dbReference type="Proteomes" id="UP000007799"/>
    </source>
</evidence>
<dbReference type="GeneID" id="16077815"/>
<gene>
    <name evidence="2" type="ORF">PTSG_01248</name>
</gene>
<accession>F2TZT0</accession>
<feature type="region of interest" description="Disordered" evidence="1">
    <location>
        <begin position="590"/>
        <end position="663"/>
    </location>
</feature>
<feature type="compositionally biased region" description="Polar residues" evidence="1">
    <location>
        <begin position="603"/>
        <end position="613"/>
    </location>
</feature>
<feature type="compositionally biased region" description="Low complexity" evidence="1">
    <location>
        <begin position="464"/>
        <end position="497"/>
    </location>
</feature>
<feature type="region of interest" description="Disordered" evidence="1">
    <location>
        <begin position="451"/>
        <end position="534"/>
    </location>
</feature>
<feature type="region of interest" description="Disordered" evidence="1">
    <location>
        <begin position="16"/>
        <end position="68"/>
    </location>
</feature>
<evidence type="ECO:0000256" key="1">
    <source>
        <dbReference type="SAM" id="MobiDB-lite"/>
    </source>
</evidence>
<feature type="compositionally biased region" description="Basic residues" evidence="1">
    <location>
        <begin position="229"/>
        <end position="250"/>
    </location>
</feature>
<dbReference type="EMBL" id="GL832958">
    <property type="protein sequence ID" value="EGD80658.1"/>
    <property type="molecule type" value="Genomic_DNA"/>
</dbReference>
<feature type="compositionally biased region" description="Acidic residues" evidence="1">
    <location>
        <begin position="622"/>
        <end position="633"/>
    </location>
</feature>
<feature type="compositionally biased region" description="Acidic residues" evidence="1">
    <location>
        <begin position="684"/>
        <end position="702"/>
    </location>
</feature>
<feature type="compositionally biased region" description="Basic and acidic residues" evidence="1">
    <location>
        <begin position="634"/>
        <end position="643"/>
    </location>
</feature>
<proteinExistence type="predicted"/>
<feature type="compositionally biased region" description="Acidic residues" evidence="1">
    <location>
        <begin position="338"/>
        <end position="348"/>
    </location>
</feature>
<feature type="region of interest" description="Disordered" evidence="1">
    <location>
        <begin position="93"/>
        <end position="166"/>
    </location>
</feature>
<organism evidence="3">
    <name type="scientific">Salpingoeca rosetta (strain ATCC 50818 / BSB-021)</name>
    <dbReference type="NCBI Taxonomy" id="946362"/>
    <lineage>
        <taxon>Eukaryota</taxon>
        <taxon>Choanoflagellata</taxon>
        <taxon>Craspedida</taxon>
        <taxon>Salpingoecidae</taxon>
        <taxon>Salpingoeca</taxon>
    </lineage>
</organism>
<feature type="compositionally biased region" description="Low complexity" evidence="1">
    <location>
        <begin position="135"/>
        <end position="163"/>
    </location>
</feature>
<dbReference type="KEGG" id="sre:PTSG_01248"/>
<sequence>MSVLRLAAQIKRRIATAQEGECSIPSPMSTKEATAARPAPVSFSTAAPPPQAPAKSFKSAGGTGDRDSMEAAAQIGAITTTSAPIRASAHTMAASGTPLPNGEIGTHPRPLNPSATATPQPRTPVSDDHNPQHQPPCQQSSASKASCCPSSSPAPGAALAQPAGRLALSHSNSDEAILCNSDMDTAGTTTPADATDPSTTKFTTTTTTTTTAMANPSTGADAATPACHPHTRRRHHRHRHHHHRSRHLHRPPASSPLPPPLRRDATATADATTSVPPPAPPQEGAQGDASGPARKTDACTDAEAETDTMTEGEDRESDMDQCMDTSSSKQGEQKQGEMNDDEKEEECTSEWARHISGRGPNAGCSSSPSLFWSRYELNRIQAEAVAQAVEAGFTSGKQPLWDFIRLNSMDMQAVINTEKNRFICLNGGSSSSTNSNDDSNSRFGDCADKGAQLEQAGGSGSTITPNGDNDNSSTTSHSNSHHTNTIHHNSSNSYSNSDSRKNNSSESNHSNHGSRPSSASRRQRARATSSAAKHQGMMAVYQGCMLPDGTPHAIARVRPGITTITTMPYGCTSAQPNTHRRAEQPAPVMDEGVDAAGTPARQADSTNYNSSQADMKEQGDEKLEEEEVEEEKGDDVFGRKSADVDGYDVDGDADDPFGGEDDSVHNAAALEEDDDEVFGGDGGCGDDEDIANDGDDEDEDVFGADADGSSPCVDGVDVFGDAEGDDADDVVNSDATCDAESAAMTALHRSTIATSGSCGSSCASSPSITLARPLSASFRRRRLRCARSSADCVDAKALQQQQEQQQQQQTRQQQGGQGQCRHCGRARVSVTGSTGSSPSGGGTCRRCRRVWFHPAVIQQALQQATCQDIGDCVRAESLRSLEADLLESHRRMRLLQPRAVDSTA</sequence>
<feature type="region of interest" description="Disordered" evidence="1">
    <location>
        <begin position="684"/>
        <end position="709"/>
    </location>
</feature>
<feature type="compositionally biased region" description="Low complexity" evidence="1">
    <location>
        <begin position="504"/>
        <end position="532"/>
    </location>
</feature>
<name>F2TZT0_SALR5</name>
<dbReference type="AlphaFoldDB" id="F2TZT0"/>
<dbReference type="InParanoid" id="F2TZT0"/>
<keyword evidence="3" id="KW-1185">Reference proteome</keyword>
<feature type="region of interest" description="Disordered" evidence="1">
    <location>
        <begin position="181"/>
        <end position="366"/>
    </location>
</feature>
<feature type="compositionally biased region" description="Acidic residues" evidence="1">
    <location>
        <begin position="300"/>
        <end position="321"/>
    </location>
</feature>
<dbReference type="RefSeq" id="XP_004997219.1">
    <property type="nucleotide sequence ID" value="XM_004997162.1"/>
</dbReference>